<dbReference type="GO" id="GO:0043139">
    <property type="term" value="F:5'-3' DNA helicase activity"/>
    <property type="evidence" value="ECO:0007669"/>
    <property type="project" value="InterPro"/>
</dbReference>
<evidence type="ECO:0000259" key="3">
    <source>
        <dbReference type="PROSITE" id="PS51199"/>
    </source>
</evidence>
<dbReference type="Proteomes" id="UP000183656">
    <property type="component" value="Unassembled WGS sequence"/>
</dbReference>
<keyword evidence="5" id="KW-1185">Reference proteome</keyword>
<dbReference type="Pfam" id="PF13155">
    <property type="entry name" value="Toprim_2"/>
    <property type="match status" value="1"/>
</dbReference>
<dbReference type="GO" id="GO:0005524">
    <property type="term" value="F:ATP binding"/>
    <property type="evidence" value="ECO:0007669"/>
    <property type="project" value="InterPro"/>
</dbReference>
<dbReference type="InterPro" id="IPR034154">
    <property type="entry name" value="TOPRIM_DnaG/twinkle"/>
</dbReference>
<proteinExistence type="predicted"/>
<accession>A0A1I7KQ00</accession>
<gene>
    <name evidence="4" type="ORF">SAMN04489707_106316</name>
</gene>
<dbReference type="InterPro" id="IPR027032">
    <property type="entry name" value="Twinkle-like"/>
</dbReference>
<sequence>MNAKELSQRLAADAEGVAAYLLPGGKRRGHEWKAGNVHGDEGESLSVCISGAKAGVWKDFAADQGGDLLDLWVAVRGGSLAEAIDDAKAYLGVVEAMPHREAKAYRTPEKPRGKLAVTGQGRALQWLKSRGLTDQTIEAFKVVEQVRGERVYAVFPYLSESGEYINGKYRNIDDKRDMRQEKEAMPCLFGWHLIDPKARTVAITEGEIDAMSLHQVGVTALSVNQGAGNHQWIENDWERLERFSDILVFFDCDEPGEKGAREIITRLGPERCRRVRFEAPIKDANELLMTGAEHADFDYLIQRSAPLDPEELCGADTFVDQAMDLINPPGGRSPHPRLALDQQFDWFEFRPAEYTLWSGINGHGKSGLISQVMLGLMAQGEGVVIFSGEMPPPRQVQRMLLQATGTPRPTRAYAEVVKMWLKEKAWIFNLVGTAKLDRLLEVFEYAARRYGAGHFVIDSLMMLDVPEDGPGAISLQKQAIQKIVAFSRRTRTHIHLVAHPRKAADESKEPGKLDVAGSGKISDGADNMFSVWKAKKDEAPPNSSEPDAVARYEEQRKKPDAKLILKKQRNGMVQEYTQNLWFNKETMQYRSSIRQQPLSLVPFSQEDRDVGLAPTL</sequence>
<dbReference type="Gene3D" id="3.40.1360.10">
    <property type="match status" value="1"/>
</dbReference>
<evidence type="ECO:0000256" key="1">
    <source>
        <dbReference type="SAM" id="MobiDB-lite"/>
    </source>
</evidence>
<dbReference type="GO" id="GO:0003697">
    <property type="term" value="F:single-stranded DNA binding"/>
    <property type="evidence" value="ECO:0007669"/>
    <property type="project" value="InterPro"/>
</dbReference>
<dbReference type="PROSITE" id="PS50880">
    <property type="entry name" value="TOPRIM"/>
    <property type="match status" value="1"/>
</dbReference>
<dbReference type="GO" id="GO:0006260">
    <property type="term" value="P:DNA replication"/>
    <property type="evidence" value="ECO:0007669"/>
    <property type="project" value="InterPro"/>
</dbReference>
<dbReference type="InterPro" id="IPR027417">
    <property type="entry name" value="P-loop_NTPase"/>
</dbReference>
<organism evidence="4 5">
    <name type="scientific">Paenacidovorax caeni</name>
    <dbReference type="NCBI Taxonomy" id="343013"/>
    <lineage>
        <taxon>Bacteria</taxon>
        <taxon>Pseudomonadati</taxon>
        <taxon>Pseudomonadota</taxon>
        <taxon>Betaproteobacteria</taxon>
        <taxon>Burkholderiales</taxon>
        <taxon>Comamonadaceae</taxon>
        <taxon>Paenacidovorax</taxon>
    </lineage>
</organism>
<dbReference type="CDD" id="cd01029">
    <property type="entry name" value="TOPRIM_primases"/>
    <property type="match status" value="1"/>
</dbReference>
<dbReference type="SUPFAM" id="SSF52540">
    <property type="entry name" value="P-loop containing nucleoside triphosphate hydrolases"/>
    <property type="match status" value="1"/>
</dbReference>
<feature type="region of interest" description="Disordered" evidence="1">
    <location>
        <begin position="536"/>
        <end position="555"/>
    </location>
</feature>
<feature type="domain" description="SF4 helicase" evidence="3">
    <location>
        <begin position="326"/>
        <end position="596"/>
    </location>
</feature>
<evidence type="ECO:0000313" key="5">
    <source>
        <dbReference type="Proteomes" id="UP000183656"/>
    </source>
</evidence>
<evidence type="ECO:0000259" key="2">
    <source>
        <dbReference type="PROSITE" id="PS50880"/>
    </source>
</evidence>
<feature type="domain" description="Toprim" evidence="2">
    <location>
        <begin position="199"/>
        <end position="282"/>
    </location>
</feature>
<dbReference type="Pfam" id="PF13481">
    <property type="entry name" value="AAA_25"/>
    <property type="match status" value="1"/>
</dbReference>
<reference evidence="4 5" key="1">
    <citation type="submission" date="2016-10" db="EMBL/GenBank/DDBJ databases">
        <authorList>
            <person name="de Groot N.N."/>
        </authorList>
    </citation>
    <scope>NUCLEOTIDE SEQUENCE [LARGE SCALE GENOMIC DNA]</scope>
    <source>
        <strain evidence="4 5">R-24608</strain>
    </source>
</reference>
<dbReference type="PANTHER" id="PTHR12873:SF0">
    <property type="entry name" value="TWINKLE MTDNA HELICASE"/>
    <property type="match status" value="1"/>
</dbReference>
<dbReference type="SUPFAM" id="SSF56731">
    <property type="entry name" value="DNA primase core"/>
    <property type="match status" value="1"/>
</dbReference>
<name>A0A1I7KQ00_9BURK</name>
<protein>
    <submittedName>
        <fullName evidence="4">Twinkle protein</fullName>
    </submittedName>
</protein>
<dbReference type="InterPro" id="IPR007694">
    <property type="entry name" value="DNA_helicase_DnaB-like_C"/>
</dbReference>
<dbReference type="PROSITE" id="PS51199">
    <property type="entry name" value="SF4_HELICASE"/>
    <property type="match status" value="1"/>
</dbReference>
<dbReference type="AlphaFoldDB" id="A0A1I7KQ00"/>
<dbReference type="Gene3D" id="3.40.50.300">
    <property type="entry name" value="P-loop containing nucleotide triphosphate hydrolases"/>
    <property type="match status" value="1"/>
</dbReference>
<evidence type="ECO:0000313" key="4">
    <source>
        <dbReference type="EMBL" id="SFU99436.1"/>
    </source>
</evidence>
<dbReference type="OrthoDB" id="5959484at2"/>
<dbReference type="PANTHER" id="PTHR12873">
    <property type="entry name" value="T7-LIKE MITOCHONDRIAL DNA HELICASE"/>
    <property type="match status" value="1"/>
</dbReference>
<dbReference type="RefSeq" id="WP_054257940.1">
    <property type="nucleotide sequence ID" value="NZ_CYIG01000067.1"/>
</dbReference>
<dbReference type="SUPFAM" id="SSF57783">
    <property type="entry name" value="Zinc beta-ribbon"/>
    <property type="match status" value="1"/>
</dbReference>
<dbReference type="STRING" id="343013.SAMN04489707_106316"/>
<dbReference type="InterPro" id="IPR006171">
    <property type="entry name" value="TOPRIM_dom"/>
</dbReference>
<dbReference type="EMBL" id="FPBX01000063">
    <property type="protein sequence ID" value="SFU99436.1"/>
    <property type="molecule type" value="Genomic_DNA"/>
</dbReference>